<feature type="transmembrane region" description="Helical" evidence="5">
    <location>
        <begin position="38"/>
        <end position="59"/>
    </location>
</feature>
<dbReference type="Gene3D" id="1.10.3080.10">
    <property type="entry name" value="Clc chloride channel"/>
    <property type="match status" value="1"/>
</dbReference>
<keyword evidence="7" id="KW-1185">Reference proteome</keyword>
<dbReference type="RefSeq" id="WP_128521049.1">
    <property type="nucleotide sequence ID" value="NZ_RJQC01000004.1"/>
</dbReference>
<dbReference type="AlphaFoldDB" id="A0A3N0HYZ4"/>
<keyword evidence="3 5" id="KW-1133">Transmembrane helix</keyword>
<dbReference type="SUPFAM" id="SSF81340">
    <property type="entry name" value="Clc chloride channel"/>
    <property type="match status" value="1"/>
</dbReference>
<evidence type="ECO:0000256" key="4">
    <source>
        <dbReference type="ARBA" id="ARBA00023136"/>
    </source>
</evidence>
<sequence length="395" mass="42709">MKNIYKHIFLALVVGLIVGAIDALFGRVLIWITDFRTIHYLWLLPFLPLAGLLITWLYHRFNKESLGGMTLIFETRLDKRKDIPLALIPLVMVGTWITHLFGGSAGREGVAVQIGATISHWLGKKCHLPDNSKILLVTGMAAGFAGLFQTPLAATFFAMEVVIAGYLDVYALLPAILASYVACFTSNFLGLPKFAIDLQSTLSLHSVHVIGSILILGIAFGLTGRLFASVLAKAKTWMKHAFPNPYRRIGLVSIPLAIVLILLFGGRYSGLGTNLITNSFTHQTIYAWDWILKLGLTILTLSIGFQGGEVTPLFSIGASLGVVLGSLLGLDPLLCAALGYAAVFGSATNTLLAPIFIGLEVFGGVNMIPFTLVCIIAYLVNGNHSIYTAQSKVIY</sequence>
<feature type="transmembrane region" description="Helical" evidence="5">
    <location>
        <begin position="134"/>
        <end position="157"/>
    </location>
</feature>
<dbReference type="InterPro" id="IPR050368">
    <property type="entry name" value="ClC-type_chloride_channel"/>
</dbReference>
<feature type="transmembrane region" description="Helical" evidence="5">
    <location>
        <begin position="169"/>
        <end position="189"/>
    </location>
</feature>
<evidence type="ECO:0000256" key="1">
    <source>
        <dbReference type="ARBA" id="ARBA00004141"/>
    </source>
</evidence>
<organism evidence="6 7">
    <name type="scientific">Absicoccus porci</name>
    <dbReference type="NCBI Taxonomy" id="2486576"/>
    <lineage>
        <taxon>Bacteria</taxon>
        <taxon>Bacillati</taxon>
        <taxon>Bacillota</taxon>
        <taxon>Erysipelotrichia</taxon>
        <taxon>Erysipelotrichales</taxon>
        <taxon>Erysipelotrichaceae</taxon>
        <taxon>Absicoccus</taxon>
    </lineage>
</organism>
<dbReference type="OrthoDB" id="9767361at2"/>
<accession>A0A3N0HYZ4</accession>
<feature type="transmembrane region" description="Helical" evidence="5">
    <location>
        <begin position="83"/>
        <end position="102"/>
    </location>
</feature>
<evidence type="ECO:0000256" key="2">
    <source>
        <dbReference type="ARBA" id="ARBA00022692"/>
    </source>
</evidence>
<dbReference type="PANTHER" id="PTHR43427">
    <property type="entry name" value="CHLORIDE CHANNEL PROTEIN CLC-E"/>
    <property type="match status" value="1"/>
</dbReference>
<dbReference type="GO" id="GO:0015108">
    <property type="term" value="F:chloride transmembrane transporter activity"/>
    <property type="evidence" value="ECO:0007669"/>
    <property type="project" value="InterPro"/>
</dbReference>
<dbReference type="InterPro" id="IPR014743">
    <property type="entry name" value="Cl-channel_core"/>
</dbReference>
<feature type="transmembrane region" description="Helical" evidence="5">
    <location>
        <begin position="7"/>
        <end position="32"/>
    </location>
</feature>
<dbReference type="InterPro" id="IPR001807">
    <property type="entry name" value="ClC"/>
</dbReference>
<comment type="subcellular location">
    <subcellularLocation>
        <location evidence="1">Membrane</location>
        <topology evidence="1">Multi-pass membrane protein</topology>
    </subcellularLocation>
</comment>
<evidence type="ECO:0000256" key="5">
    <source>
        <dbReference type="SAM" id="Phobius"/>
    </source>
</evidence>
<comment type="caution">
    <text evidence="6">The sequence shown here is derived from an EMBL/GenBank/DDBJ whole genome shotgun (WGS) entry which is preliminary data.</text>
</comment>
<keyword evidence="4 5" id="KW-0472">Membrane</keyword>
<reference evidence="6 7" key="1">
    <citation type="submission" date="2018-11" db="EMBL/GenBank/DDBJ databases">
        <title>Clostridium sp. nov., a member of the family Erysipelotrichaceae isolated from pig faeces.</title>
        <authorList>
            <person name="Chang Y.-H."/>
        </authorList>
    </citation>
    <scope>NUCLEOTIDE SEQUENCE [LARGE SCALE GENOMIC DNA]</scope>
    <source>
        <strain evidence="6 7">YH-panp20</strain>
    </source>
</reference>
<evidence type="ECO:0000256" key="3">
    <source>
        <dbReference type="ARBA" id="ARBA00022989"/>
    </source>
</evidence>
<feature type="transmembrane region" description="Helical" evidence="5">
    <location>
        <begin position="209"/>
        <end position="228"/>
    </location>
</feature>
<feature type="transmembrane region" description="Helical" evidence="5">
    <location>
        <begin position="320"/>
        <end position="343"/>
    </location>
</feature>
<evidence type="ECO:0000313" key="7">
    <source>
        <dbReference type="Proteomes" id="UP000276568"/>
    </source>
</evidence>
<dbReference type="Pfam" id="PF00654">
    <property type="entry name" value="Voltage_CLC"/>
    <property type="match status" value="1"/>
</dbReference>
<feature type="transmembrane region" description="Helical" evidence="5">
    <location>
        <begin position="355"/>
        <end position="380"/>
    </location>
</feature>
<dbReference type="GO" id="GO:0016020">
    <property type="term" value="C:membrane"/>
    <property type="evidence" value="ECO:0007669"/>
    <property type="project" value="UniProtKB-SubCell"/>
</dbReference>
<feature type="transmembrane region" description="Helical" evidence="5">
    <location>
        <begin position="249"/>
        <end position="270"/>
    </location>
</feature>
<dbReference type="Proteomes" id="UP000276568">
    <property type="component" value="Unassembled WGS sequence"/>
</dbReference>
<keyword evidence="2 5" id="KW-0812">Transmembrane</keyword>
<gene>
    <name evidence="6" type="ORF">EDX97_10210</name>
</gene>
<dbReference type="PRINTS" id="PR00762">
    <property type="entry name" value="CLCHANNEL"/>
</dbReference>
<name>A0A3N0HYZ4_9FIRM</name>
<dbReference type="PANTHER" id="PTHR43427:SF12">
    <property type="entry name" value="CHLORIDE TRANSPORTER"/>
    <property type="match status" value="1"/>
</dbReference>
<proteinExistence type="predicted"/>
<feature type="transmembrane region" description="Helical" evidence="5">
    <location>
        <begin position="290"/>
        <end position="308"/>
    </location>
</feature>
<evidence type="ECO:0000313" key="6">
    <source>
        <dbReference type="EMBL" id="RNM29362.1"/>
    </source>
</evidence>
<protein>
    <submittedName>
        <fullName evidence="6">Voltage-gated chloride channel protein</fullName>
    </submittedName>
</protein>
<dbReference type="EMBL" id="RJQC01000004">
    <property type="protein sequence ID" value="RNM29362.1"/>
    <property type="molecule type" value="Genomic_DNA"/>
</dbReference>